<comment type="caution">
    <text evidence="3">The sequence shown here is derived from an EMBL/GenBank/DDBJ whole genome shotgun (WGS) entry which is preliminary data.</text>
</comment>
<feature type="chain" id="PRO_5038877610" evidence="1">
    <location>
        <begin position="25"/>
        <end position="333"/>
    </location>
</feature>
<evidence type="ECO:0000313" key="4">
    <source>
        <dbReference type="Proteomes" id="UP000823619"/>
    </source>
</evidence>
<dbReference type="InterPro" id="IPR025665">
    <property type="entry name" value="Beta-barrel_OMP_2"/>
</dbReference>
<name>A0A9D9EC50_9BACT</name>
<evidence type="ECO:0000313" key="3">
    <source>
        <dbReference type="EMBL" id="MBO8445176.1"/>
    </source>
</evidence>
<reference evidence="3" key="1">
    <citation type="submission" date="2020-10" db="EMBL/GenBank/DDBJ databases">
        <authorList>
            <person name="Gilroy R."/>
        </authorList>
    </citation>
    <scope>NUCLEOTIDE SEQUENCE</scope>
    <source>
        <strain evidence="3">D5-748</strain>
    </source>
</reference>
<sequence>MKKESLHIFLLFMLPFCMSLRLSAQDTAALVMQADTSLMNLRDSSASISPVSADSLHTGKKHPAKSGRKARKEALELAMQDTASLAYLDSLDVKKKNVINDYTMIGVQYGMAMSQVMWNPSMRQGFLFVPYNFGITYTRYGKMFGYMPYFGFQASLIYAREGYKFKADDQSGYIPDVEGAHEAVMDVIEVPVMAHCHVDFWKMKLMVNIGFFAGYRLSIHRSGETVDPAIRDAFLDTDRRFDYGIKGGVGFGFVFDPVEIHFSAMYKYSMSSLYQPDYYSQYYYRYAYPSNIIFSVGLHFQLTKRTGKTRHQLKEEARQQMEVVNSLGTVGKQ</sequence>
<proteinExistence type="predicted"/>
<reference evidence="3" key="2">
    <citation type="journal article" date="2021" name="PeerJ">
        <title>Extensive microbial diversity within the chicken gut microbiome revealed by metagenomics and culture.</title>
        <authorList>
            <person name="Gilroy R."/>
            <person name="Ravi A."/>
            <person name="Getino M."/>
            <person name="Pursley I."/>
            <person name="Horton D.L."/>
            <person name="Alikhan N.F."/>
            <person name="Baker D."/>
            <person name="Gharbi K."/>
            <person name="Hall N."/>
            <person name="Watson M."/>
            <person name="Adriaenssens E.M."/>
            <person name="Foster-Nyarko E."/>
            <person name="Jarju S."/>
            <person name="Secka A."/>
            <person name="Antonio M."/>
            <person name="Oren A."/>
            <person name="Chaudhuri R.R."/>
            <person name="La Ragione R."/>
            <person name="Hildebrand F."/>
            <person name="Pallen M.J."/>
        </authorList>
    </citation>
    <scope>NUCLEOTIDE SEQUENCE</scope>
    <source>
        <strain evidence="3">D5-748</strain>
    </source>
</reference>
<dbReference type="Proteomes" id="UP000823619">
    <property type="component" value="Unassembled WGS sequence"/>
</dbReference>
<organism evidence="3 4">
    <name type="scientific">Candidatus Cryptobacteroides merdavium</name>
    <dbReference type="NCBI Taxonomy" id="2840769"/>
    <lineage>
        <taxon>Bacteria</taxon>
        <taxon>Pseudomonadati</taxon>
        <taxon>Bacteroidota</taxon>
        <taxon>Bacteroidia</taxon>
        <taxon>Bacteroidales</taxon>
        <taxon>Candidatus Cryptobacteroides</taxon>
    </lineage>
</organism>
<feature type="signal peptide" evidence="1">
    <location>
        <begin position="1"/>
        <end position="24"/>
    </location>
</feature>
<dbReference type="Pfam" id="PF13568">
    <property type="entry name" value="OMP_b-brl_2"/>
    <property type="match status" value="1"/>
</dbReference>
<evidence type="ECO:0000256" key="1">
    <source>
        <dbReference type="SAM" id="SignalP"/>
    </source>
</evidence>
<gene>
    <name evidence="3" type="ORF">IAC23_05710</name>
</gene>
<evidence type="ECO:0000259" key="2">
    <source>
        <dbReference type="Pfam" id="PF13568"/>
    </source>
</evidence>
<feature type="domain" description="Outer membrane protein beta-barrel" evidence="2">
    <location>
        <begin position="105"/>
        <end position="273"/>
    </location>
</feature>
<protein>
    <submittedName>
        <fullName evidence="3">PorT family protein</fullName>
    </submittedName>
</protein>
<dbReference type="AlphaFoldDB" id="A0A9D9EC50"/>
<keyword evidence="1" id="KW-0732">Signal</keyword>
<accession>A0A9D9EC50</accession>
<dbReference type="EMBL" id="JADIMO010000070">
    <property type="protein sequence ID" value="MBO8445176.1"/>
    <property type="molecule type" value="Genomic_DNA"/>
</dbReference>